<keyword evidence="2" id="KW-1185">Reference proteome</keyword>
<dbReference type="Gene3D" id="3.90.550.10">
    <property type="entry name" value="Spore Coat Polysaccharide Biosynthesis Protein SpsA, Chain A"/>
    <property type="match status" value="1"/>
</dbReference>
<dbReference type="NCBIfam" id="TIGR04282">
    <property type="entry name" value="glyco_like_cofC"/>
    <property type="match status" value="1"/>
</dbReference>
<proteinExistence type="predicted"/>
<dbReference type="InterPro" id="IPR029044">
    <property type="entry name" value="Nucleotide-diphossugar_trans"/>
</dbReference>
<dbReference type="PANTHER" id="PTHR36529:SF1">
    <property type="entry name" value="GLYCOSYLTRANSFERASE"/>
    <property type="match status" value="1"/>
</dbReference>
<accession>A0A840RVI9</accession>
<dbReference type="AlphaFoldDB" id="A0A840RVI9"/>
<dbReference type="PANTHER" id="PTHR36529">
    <property type="entry name" value="SLL1095 PROTEIN"/>
    <property type="match status" value="1"/>
</dbReference>
<protein>
    <recommendedName>
        <fullName evidence="3">Glycosyltransferase</fullName>
    </recommendedName>
</protein>
<reference evidence="1 2" key="1">
    <citation type="submission" date="2020-08" db="EMBL/GenBank/DDBJ databases">
        <title>Genomic Encyclopedia of Type Strains, Phase IV (KMG-IV): sequencing the most valuable type-strain genomes for metagenomic binning, comparative biology and taxonomic classification.</title>
        <authorList>
            <person name="Goeker M."/>
        </authorList>
    </citation>
    <scope>NUCLEOTIDE SEQUENCE [LARGE SCALE GENOMIC DNA]</scope>
    <source>
        <strain evidence="1 2">DSM 23240</strain>
    </source>
</reference>
<comment type="caution">
    <text evidence="1">The sequence shown here is derived from an EMBL/GenBank/DDBJ whole genome shotgun (WGS) entry which is preliminary data.</text>
</comment>
<evidence type="ECO:0000313" key="2">
    <source>
        <dbReference type="Proteomes" id="UP000571084"/>
    </source>
</evidence>
<evidence type="ECO:0008006" key="3">
    <source>
        <dbReference type="Google" id="ProtNLM"/>
    </source>
</evidence>
<sequence length="207" mass="22344">MKPVRIVIFAKAPQPGVAKTRLIPALGAQGAADLARCMLLRTLHEAVAAGVGPVELCVTPSSAAPIWQTLGVPEAVQWSDQAEGDLGKRLAVAAQRVLENGESVLLIGTDCPELGTACLQQAARDLQRTDTTLFPTFDGGYALLGLNLFHCSLFEGIAWSTNTVAFETRYRIGQLGWTLQNHPMLHDIDEPSDLKWLPKSWLEMTGA</sequence>
<dbReference type="RefSeq" id="WP_168056756.1">
    <property type="nucleotide sequence ID" value="NZ_JAAOZT010000012.1"/>
</dbReference>
<name>A0A840RVI9_9BURK</name>
<dbReference type="SUPFAM" id="SSF53448">
    <property type="entry name" value="Nucleotide-diphospho-sugar transferases"/>
    <property type="match status" value="1"/>
</dbReference>
<gene>
    <name evidence="1" type="ORF">HNR39_002957</name>
</gene>
<evidence type="ECO:0000313" key="1">
    <source>
        <dbReference type="EMBL" id="MBB5201108.1"/>
    </source>
</evidence>
<dbReference type="EMBL" id="JACHHQ010000006">
    <property type="protein sequence ID" value="MBB5201108.1"/>
    <property type="molecule type" value="Genomic_DNA"/>
</dbReference>
<dbReference type="InterPro" id="IPR018641">
    <property type="entry name" value="Trfase_1_rSAM/seldom-assoc"/>
</dbReference>
<dbReference type="Proteomes" id="UP000571084">
    <property type="component" value="Unassembled WGS sequence"/>
</dbReference>
<organism evidence="1 2">
    <name type="scientific">Glaciimonas immobilis</name>
    <dbReference type="NCBI Taxonomy" id="728004"/>
    <lineage>
        <taxon>Bacteria</taxon>
        <taxon>Pseudomonadati</taxon>
        <taxon>Pseudomonadota</taxon>
        <taxon>Betaproteobacteria</taxon>
        <taxon>Burkholderiales</taxon>
        <taxon>Oxalobacteraceae</taxon>
        <taxon>Glaciimonas</taxon>
    </lineage>
</organism>
<dbReference type="Pfam" id="PF09837">
    <property type="entry name" value="DUF2064"/>
    <property type="match status" value="1"/>
</dbReference>